<evidence type="ECO:0000313" key="2">
    <source>
        <dbReference type="EMBL" id="KAL2728708.1"/>
    </source>
</evidence>
<evidence type="ECO:0000313" key="3">
    <source>
        <dbReference type="Proteomes" id="UP001607302"/>
    </source>
</evidence>
<keyword evidence="3" id="KW-1185">Reference proteome</keyword>
<comment type="caution">
    <text evidence="2">The sequence shown here is derived from an EMBL/GenBank/DDBJ whole genome shotgun (WGS) entry which is preliminary data.</text>
</comment>
<reference evidence="2 3" key="1">
    <citation type="journal article" date="2024" name="Ann. Entomol. Soc. Am.">
        <title>Genomic analyses of the southern and eastern yellowjacket wasps (Hymenoptera: Vespidae) reveal evolutionary signatures of social life.</title>
        <authorList>
            <person name="Catto M.A."/>
            <person name="Caine P.B."/>
            <person name="Orr S.E."/>
            <person name="Hunt B.G."/>
            <person name="Goodisman M.A.D."/>
        </authorList>
    </citation>
    <scope>NUCLEOTIDE SEQUENCE [LARGE SCALE GENOMIC DNA]</scope>
    <source>
        <strain evidence="2">233</strain>
        <tissue evidence="2">Head and thorax</tissue>
    </source>
</reference>
<feature type="compositionally biased region" description="Low complexity" evidence="1">
    <location>
        <begin position="1"/>
        <end position="10"/>
    </location>
</feature>
<dbReference type="Proteomes" id="UP001607302">
    <property type="component" value="Unassembled WGS sequence"/>
</dbReference>
<feature type="region of interest" description="Disordered" evidence="1">
    <location>
        <begin position="1"/>
        <end position="78"/>
    </location>
</feature>
<organism evidence="2 3">
    <name type="scientific">Vespula squamosa</name>
    <name type="common">Southern yellow jacket</name>
    <name type="synonym">Wasp</name>
    <dbReference type="NCBI Taxonomy" id="30214"/>
    <lineage>
        <taxon>Eukaryota</taxon>
        <taxon>Metazoa</taxon>
        <taxon>Ecdysozoa</taxon>
        <taxon>Arthropoda</taxon>
        <taxon>Hexapoda</taxon>
        <taxon>Insecta</taxon>
        <taxon>Pterygota</taxon>
        <taxon>Neoptera</taxon>
        <taxon>Endopterygota</taxon>
        <taxon>Hymenoptera</taxon>
        <taxon>Apocrita</taxon>
        <taxon>Aculeata</taxon>
        <taxon>Vespoidea</taxon>
        <taxon>Vespidae</taxon>
        <taxon>Vespinae</taxon>
        <taxon>Vespula</taxon>
    </lineage>
</organism>
<protein>
    <submittedName>
        <fullName evidence="2">Uncharacterized protein</fullName>
    </submittedName>
</protein>
<feature type="compositionally biased region" description="Polar residues" evidence="1">
    <location>
        <begin position="47"/>
        <end position="56"/>
    </location>
</feature>
<dbReference type="EMBL" id="JAUDFV010000132">
    <property type="protein sequence ID" value="KAL2728708.1"/>
    <property type="molecule type" value="Genomic_DNA"/>
</dbReference>
<accession>A0ABD2B7L4</accession>
<evidence type="ECO:0000256" key="1">
    <source>
        <dbReference type="SAM" id="MobiDB-lite"/>
    </source>
</evidence>
<gene>
    <name evidence="2" type="ORF">V1478_006340</name>
</gene>
<feature type="compositionally biased region" description="Low complexity" evidence="1">
    <location>
        <begin position="27"/>
        <end position="45"/>
    </location>
</feature>
<name>A0ABD2B7L4_VESSQ</name>
<sequence>MLKSSKSNNSTKRKVKNNQTKTKKNNSSKSQNIKNKKVINAIKDIQQNKSQLGNICNSSEQSQSSSQTKSNNISDQKDIEKNSIENKNITFQIYANNPPSFDSSYLTTNDFSLKRSPDDLFNLIYSEQVTLTLPNRSWSIHFTEIPIRCIVVSEITLHHDSGSGIIPLYTKQIIFHEKMVYEIFLFNSKASEKNLSPIETITDVMNIITYTNNLKLCSGGPAVSLYSNINIECAYRDNKEKWRHNLCSLEVSEGDTCELCLSLKDILKRHIQRNKQSSRTKTFNGSGKRKRTAL</sequence>
<dbReference type="AlphaFoldDB" id="A0ABD2B7L4"/>
<feature type="compositionally biased region" description="Basic residues" evidence="1">
    <location>
        <begin position="11"/>
        <end position="26"/>
    </location>
</feature>
<proteinExistence type="predicted"/>
<feature type="compositionally biased region" description="Low complexity" evidence="1">
    <location>
        <begin position="57"/>
        <end position="74"/>
    </location>
</feature>